<keyword evidence="2" id="KW-1185">Reference proteome</keyword>
<comment type="caution">
    <text evidence="1">The sequence shown here is derived from an EMBL/GenBank/DDBJ whole genome shotgun (WGS) entry which is preliminary data.</text>
</comment>
<name>A0ACC3CAF3_PYRYE</name>
<gene>
    <name evidence="1" type="ORF">I4F81_009251</name>
</gene>
<dbReference type="Proteomes" id="UP000798662">
    <property type="component" value="Chromosome 2"/>
</dbReference>
<organism evidence="1 2">
    <name type="scientific">Pyropia yezoensis</name>
    <name type="common">Susabi-nori</name>
    <name type="synonym">Porphyra yezoensis</name>
    <dbReference type="NCBI Taxonomy" id="2788"/>
    <lineage>
        <taxon>Eukaryota</taxon>
        <taxon>Rhodophyta</taxon>
        <taxon>Bangiophyceae</taxon>
        <taxon>Bangiales</taxon>
        <taxon>Bangiaceae</taxon>
        <taxon>Pyropia</taxon>
    </lineage>
</organism>
<proteinExistence type="predicted"/>
<protein>
    <submittedName>
        <fullName evidence="1">Uncharacterized protein</fullName>
    </submittedName>
</protein>
<evidence type="ECO:0000313" key="1">
    <source>
        <dbReference type="EMBL" id="KAK1866736.1"/>
    </source>
</evidence>
<accession>A0ACC3CAF3</accession>
<dbReference type="EMBL" id="CM020619">
    <property type="protein sequence ID" value="KAK1866736.1"/>
    <property type="molecule type" value="Genomic_DNA"/>
</dbReference>
<reference evidence="1" key="1">
    <citation type="submission" date="2019-11" db="EMBL/GenBank/DDBJ databases">
        <title>Nori genome reveals adaptations in red seaweeds to the harsh intertidal environment.</title>
        <authorList>
            <person name="Wang D."/>
            <person name="Mao Y."/>
        </authorList>
    </citation>
    <scope>NUCLEOTIDE SEQUENCE</scope>
    <source>
        <tissue evidence="1">Gametophyte</tissue>
    </source>
</reference>
<sequence length="659" mass="69079">MEVLWARTSPSVRHLCAAIDAPWAGAMEAHMAFFDAHPPRWHELLTEPGVAAAVAAAFTDAFRPFLSPRPPADTPPGGAFLHWSRHAGNVLEAVIYQGAGACACADGVLVDGLVAGLADVCPPAQVDAVLASARSAPYRAILECMVGWALTAAAAPGKSAALMSLPRGGGGGCGPAGSATSAAPYADVRARVARWAAQPSLLQWSVACARAQVRQAVDTAADALSDGTVVGRLQAFTPSLLAWATLAPRQLLDAAPGVVARLVDLTVELASSQPLTHNLPLVLSLMTAVEKLSNVDPGRLRSVPCLPRAVVAASSYLTAQPRPYGAPHETVASSVLALLGLYAPAGVHRMAGCPELLEKMIAWAAPPPMTGVAARTPGSLSAHAADGTLAPDGTGAERIPLALRSAGARRTWARFAANRRYVVWPVSHALAALSAPAFRASTAPRRLLEPYWKPRPIPKEAIIWDVSAPQCWCCGSPFRQPRAAAPDRPLRKCGKCLVAVYCGAPCAAAGWPAHRASCGPWRTYVASRQQRGDGAMMTRPGRPLAETGRDTSPFSEVLRSPAHHDLSADWRTWAWPAAEAAVVLGAGLCLADVVALVEPGIGQVILLPDAEYRHRPDRIDGDAMDAAAASHGGRALRVVFRQHPPLLHTYGPRALGLVP</sequence>
<evidence type="ECO:0000313" key="2">
    <source>
        <dbReference type="Proteomes" id="UP000798662"/>
    </source>
</evidence>